<accession>A0A8E0FP21</accession>
<organism evidence="1 2">
    <name type="scientific">Escherichia coli 97.0246</name>
    <dbReference type="NCBI Taxonomy" id="869670"/>
    <lineage>
        <taxon>Bacteria</taxon>
        <taxon>Pseudomonadati</taxon>
        <taxon>Pseudomonadota</taxon>
        <taxon>Gammaproteobacteria</taxon>
        <taxon>Enterobacterales</taxon>
        <taxon>Enterobacteriaceae</taxon>
        <taxon>Escherichia</taxon>
    </lineage>
</organism>
<name>A0A8E0FP21_ECOLX</name>
<sequence length="37" mass="4137">MGLREHSAHSLTIKSVYQQNLGRICGPFAFLSCKDMP</sequence>
<evidence type="ECO:0000313" key="1">
    <source>
        <dbReference type="EMBL" id="EIG93202.1"/>
    </source>
</evidence>
<comment type="caution">
    <text evidence="1">The sequence shown here is derived from an EMBL/GenBank/DDBJ whole genome shotgun (WGS) entry which is preliminary data.</text>
</comment>
<dbReference type="EMBL" id="AEZJ02000017">
    <property type="protein sequence ID" value="EIG93202.1"/>
    <property type="molecule type" value="Genomic_DNA"/>
</dbReference>
<gene>
    <name evidence="1" type="ORF">EC970246_2466</name>
</gene>
<dbReference type="AlphaFoldDB" id="A0A8E0FP21"/>
<evidence type="ECO:0000313" key="2">
    <source>
        <dbReference type="Proteomes" id="UP000004454"/>
    </source>
</evidence>
<proteinExistence type="predicted"/>
<protein>
    <submittedName>
        <fullName evidence="1">Uncharacterized protein</fullName>
    </submittedName>
</protein>
<reference evidence="1 2" key="1">
    <citation type="submission" date="2011-12" db="EMBL/GenBank/DDBJ databases">
        <authorList>
            <person name="Brinkac L."/>
            <person name="Radune D."/>
            <person name="Sanka R."/>
            <person name="Selengut J."/>
            <person name="DebRoy C."/>
            <person name="Feng P."/>
            <person name="Fratamico P.M."/>
            <person name="Kapur V."/>
            <person name="Kariyawasam S."/>
            <person name="Losada L."/>
            <person name="Nierman W.C."/>
            <person name="Nelson K."/>
        </authorList>
    </citation>
    <scope>NUCLEOTIDE SEQUENCE [LARGE SCALE GENOMIC DNA]</scope>
    <source>
        <strain evidence="1 2">97.0246</strain>
    </source>
</reference>
<dbReference type="Proteomes" id="UP000004454">
    <property type="component" value="Unassembled WGS sequence"/>
</dbReference>